<accession>A0A212JP68</accession>
<dbReference type="PROSITE" id="PS51257">
    <property type="entry name" value="PROKAR_LIPOPROTEIN"/>
    <property type="match status" value="1"/>
</dbReference>
<sequence>MSQVNRALAIFSSGFACSQAVLAVFCERYGLDETTALRIATGFAGGMKRADVCGAVTGAIMVIGLKYGHVDAADRASRRLAGERVQDFMTRFTELHGAIACRDLLQCDITTPEGRQFAMDNKLFTTRCHDLVVTAVEILEQSGY</sequence>
<evidence type="ECO:0000313" key="1">
    <source>
        <dbReference type="EMBL" id="SBW01190.1"/>
    </source>
</evidence>
<organism evidence="1">
    <name type="scientific">uncultured delta proteobacterium</name>
    <dbReference type="NCBI Taxonomy" id="34034"/>
    <lineage>
        <taxon>Bacteria</taxon>
        <taxon>Deltaproteobacteria</taxon>
        <taxon>environmental samples</taxon>
    </lineage>
</organism>
<reference evidence="1" key="1">
    <citation type="submission" date="2016-04" db="EMBL/GenBank/DDBJ databases">
        <authorList>
            <person name="Evans L.H."/>
            <person name="Alamgir A."/>
            <person name="Owens N."/>
            <person name="Weber N.D."/>
            <person name="Virtaneva K."/>
            <person name="Barbian K."/>
            <person name="Babar A."/>
            <person name="Rosenke K."/>
        </authorList>
    </citation>
    <scope>NUCLEOTIDE SEQUENCE</scope>
    <source>
        <strain evidence="1">86</strain>
    </source>
</reference>
<protein>
    <submittedName>
        <fullName evidence="1">Putative C_GCAxxG_C_C family redox protein</fullName>
    </submittedName>
</protein>
<proteinExistence type="predicted"/>
<gene>
    <name evidence="1" type="ORF">KL86DPRO_11914</name>
</gene>
<dbReference type="Pfam" id="PF09719">
    <property type="entry name" value="C_GCAxxG_C_C"/>
    <property type="match status" value="1"/>
</dbReference>
<dbReference type="NCBIfam" id="TIGR01909">
    <property type="entry name" value="C_GCAxxG_C_C"/>
    <property type="match status" value="1"/>
</dbReference>
<name>A0A212JP68_9DELT</name>
<dbReference type="InterPro" id="IPR010181">
    <property type="entry name" value="CGCAxxGCC_motif"/>
</dbReference>
<dbReference type="EMBL" id="FLUQ01000001">
    <property type="protein sequence ID" value="SBW01190.1"/>
    <property type="molecule type" value="Genomic_DNA"/>
</dbReference>
<dbReference type="AlphaFoldDB" id="A0A212JP68"/>